<dbReference type="OrthoDB" id="428819at2759"/>
<gene>
    <name evidence="1" type="ORF">SPIL2461_LOCUS12141</name>
</gene>
<protein>
    <submittedName>
        <fullName evidence="1">Uncharacterized protein</fullName>
    </submittedName>
</protein>
<sequence>MNQRRQNGWGYVVTIGGETFYDFGEAPPWFLDVFAERKAFIYALEILAQVLAIGYGNNGAVNGMVATIWGLAATHGWAPHFERVPSADNISDALSRGDESEAKRRGWTRVHTRQEEILHILYQAGSSTQYATASAPTELFNIAF</sequence>
<keyword evidence="2" id="KW-1185">Reference proteome</keyword>
<comment type="caution">
    <text evidence="1">The sequence shown here is derived from an EMBL/GenBank/DDBJ whole genome shotgun (WGS) entry which is preliminary data.</text>
</comment>
<name>A0A812SID6_SYMPI</name>
<dbReference type="AlphaFoldDB" id="A0A812SID6"/>
<dbReference type="EMBL" id="CAJNIZ010024413">
    <property type="protein sequence ID" value="CAE7476952.1"/>
    <property type="molecule type" value="Genomic_DNA"/>
</dbReference>
<organism evidence="1 2">
    <name type="scientific">Symbiodinium pilosum</name>
    <name type="common">Dinoflagellate</name>
    <dbReference type="NCBI Taxonomy" id="2952"/>
    <lineage>
        <taxon>Eukaryota</taxon>
        <taxon>Sar</taxon>
        <taxon>Alveolata</taxon>
        <taxon>Dinophyceae</taxon>
        <taxon>Suessiales</taxon>
        <taxon>Symbiodiniaceae</taxon>
        <taxon>Symbiodinium</taxon>
    </lineage>
</organism>
<proteinExistence type="predicted"/>
<evidence type="ECO:0000313" key="1">
    <source>
        <dbReference type="EMBL" id="CAE7476952.1"/>
    </source>
</evidence>
<evidence type="ECO:0000313" key="2">
    <source>
        <dbReference type="Proteomes" id="UP000649617"/>
    </source>
</evidence>
<accession>A0A812SID6</accession>
<dbReference type="Proteomes" id="UP000649617">
    <property type="component" value="Unassembled WGS sequence"/>
</dbReference>
<reference evidence="1" key="1">
    <citation type="submission" date="2021-02" db="EMBL/GenBank/DDBJ databases">
        <authorList>
            <person name="Dougan E. K."/>
            <person name="Rhodes N."/>
            <person name="Thang M."/>
            <person name="Chan C."/>
        </authorList>
    </citation>
    <scope>NUCLEOTIDE SEQUENCE</scope>
</reference>